<comment type="caution">
    <text evidence="3">The sequence shown here is derived from an EMBL/GenBank/DDBJ whole genome shotgun (WGS) entry which is preliminary data.</text>
</comment>
<dbReference type="Gene3D" id="3.40.50.720">
    <property type="entry name" value="NAD(P)-binding Rossmann-like Domain"/>
    <property type="match status" value="1"/>
</dbReference>
<dbReference type="AlphaFoldDB" id="A0A7C4D3F2"/>
<dbReference type="GO" id="GO:0019632">
    <property type="term" value="P:shikimate metabolic process"/>
    <property type="evidence" value="ECO:0007669"/>
    <property type="project" value="TreeGrafter"/>
</dbReference>
<keyword evidence="1" id="KW-0560">Oxidoreductase</keyword>
<feature type="binding site" evidence="1">
    <location>
        <position position="93"/>
    </location>
    <ligand>
        <name>shikimate</name>
        <dbReference type="ChEBI" id="CHEBI:36208"/>
    </ligand>
</feature>
<dbReference type="HAMAP" id="MF_00222">
    <property type="entry name" value="Shikimate_DH_AroE"/>
    <property type="match status" value="1"/>
</dbReference>
<dbReference type="InterPro" id="IPR036291">
    <property type="entry name" value="NAD(P)-bd_dom_sf"/>
</dbReference>
<dbReference type="Pfam" id="PF08501">
    <property type="entry name" value="Shikimate_dh_N"/>
    <property type="match status" value="1"/>
</dbReference>
<comment type="function">
    <text evidence="1">Involved in the biosynthesis of the chorismate, which leads to the biosynthesis of aromatic amino acids. Catalyzes the reversible NADPH linked reduction of 3-dehydroshikimate (DHSA) to yield shikimate (SA).</text>
</comment>
<dbReference type="InterPro" id="IPR046346">
    <property type="entry name" value="Aminoacid_DH-like_N_sf"/>
</dbReference>
<name>A0A7C4D3F2_9CREN</name>
<keyword evidence="1" id="KW-0057">Aromatic amino acid biosynthesis</keyword>
<dbReference type="SUPFAM" id="SSF53223">
    <property type="entry name" value="Aminoacid dehydrogenase-like, N-terminal domain"/>
    <property type="match status" value="1"/>
</dbReference>
<dbReference type="PANTHER" id="PTHR21089">
    <property type="entry name" value="SHIKIMATE DEHYDROGENASE"/>
    <property type="match status" value="1"/>
</dbReference>
<dbReference type="UniPathway" id="UPA00053">
    <property type="reaction ID" value="UER00087"/>
</dbReference>
<dbReference type="Gene3D" id="3.40.50.10860">
    <property type="entry name" value="Leucine Dehydrogenase, chain A, domain 1"/>
    <property type="match status" value="1"/>
</dbReference>
<feature type="binding site" evidence="1">
    <location>
        <position position="207"/>
    </location>
    <ligand>
        <name>NADP(+)</name>
        <dbReference type="ChEBI" id="CHEBI:58349"/>
    </ligand>
</feature>
<feature type="binding site" evidence="1">
    <location>
        <position position="209"/>
    </location>
    <ligand>
        <name>shikimate</name>
        <dbReference type="ChEBI" id="CHEBI:36208"/>
    </ligand>
</feature>
<proteinExistence type="inferred from homology"/>
<dbReference type="EC" id="1.1.1.25" evidence="1"/>
<feature type="domain" description="Shikimate dehydrogenase substrate binding N-terminal" evidence="2">
    <location>
        <begin position="14"/>
        <end position="95"/>
    </location>
</feature>
<feature type="binding site" evidence="1">
    <location>
        <position position="237"/>
    </location>
    <ligand>
        <name>shikimate</name>
        <dbReference type="ChEBI" id="CHEBI:36208"/>
    </ligand>
</feature>
<dbReference type="EMBL" id="DTCA01000111">
    <property type="protein sequence ID" value="HGM07459.1"/>
    <property type="molecule type" value="Genomic_DNA"/>
</dbReference>
<comment type="pathway">
    <text evidence="1">Metabolic intermediate biosynthesis; chorismate biosynthesis; chorismate from D-erythrose 4-phosphate and phosphoenolpyruvate: step 4/7.</text>
</comment>
<comment type="subunit">
    <text evidence="1">Homodimer.</text>
</comment>
<evidence type="ECO:0000259" key="2">
    <source>
        <dbReference type="Pfam" id="PF08501"/>
    </source>
</evidence>
<feature type="active site" description="Proton acceptor" evidence="1">
    <location>
        <position position="72"/>
    </location>
</feature>
<feature type="binding site" evidence="1">
    <location>
        <begin position="128"/>
        <end position="132"/>
    </location>
    <ligand>
        <name>NADP(+)</name>
        <dbReference type="ChEBI" id="CHEBI:58349"/>
    </ligand>
</feature>
<dbReference type="GO" id="GO:0008652">
    <property type="term" value="P:amino acid biosynthetic process"/>
    <property type="evidence" value="ECO:0007669"/>
    <property type="project" value="UniProtKB-KW"/>
</dbReference>
<accession>A0A7C4D3F2</accession>
<comment type="catalytic activity">
    <reaction evidence="1">
        <text>shikimate + NADP(+) = 3-dehydroshikimate + NADPH + H(+)</text>
        <dbReference type="Rhea" id="RHEA:17737"/>
        <dbReference type="ChEBI" id="CHEBI:15378"/>
        <dbReference type="ChEBI" id="CHEBI:16630"/>
        <dbReference type="ChEBI" id="CHEBI:36208"/>
        <dbReference type="ChEBI" id="CHEBI:57783"/>
        <dbReference type="ChEBI" id="CHEBI:58349"/>
        <dbReference type="EC" id="1.1.1.25"/>
    </reaction>
</comment>
<feature type="binding site" evidence="1">
    <location>
        <position position="104"/>
    </location>
    <ligand>
        <name>shikimate</name>
        <dbReference type="ChEBI" id="CHEBI:36208"/>
    </ligand>
</feature>
<keyword evidence="1" id="KW-0028">Amino-acid biosynthesis</keyword>
<protein>
    <recommendedName>
        <fullName evidence="1">Shikimate dehydrogenase (NADP(+))</fullName>
        <shortName evidence="1">SDH</shortName>
        <ecNumber evidence="1">1.1.1.25</ecNumber>
    </recommendedName>
</protein>
<gene>
    <name evidence="1" type="primary">aroE</name>
    <name evidence="3" type="ORF">ENU31_03510</name>
</gene>
<dbReference type="GO" id="GO:0009423">
    <property type="term" value="P:chorismate biosynthetic process"/>
    <property type="evidence" value="ECO:0007669"/>
    <property type="project" value="UniProtKB-UniRule"/>
</dbReference>
<comment type="similarity">
    <text evidence="1">Belongs to the shikimate dehydrogenase family.</text>
</comment>
<sequence>MDWIIDASTKLFGVVGRNIQYSLSPHIHNYVFRKTGRNAVYLAFDIPEERFQYLFPALIELCEGLNITIPYKEKAIEFLEDLDPIAKAIGAVNTIHKGVGYNTDYKAVEMFVKEYLRNIDRDICYIYGAGGAARAAAFALGKLGCRIVIINRSRWRAEKLVKDLAEYGIDAEVGESCKNRSRVVVNATPNPEIVPEACLDTDLVIEFVYRPIETPLVVKAKMKGIKVINGLEILVKQALEAQEIWFGKVTVTYEEIIGYLYAGKFVW</sequence>
<dbReference type="PANTHER" id="PTHR21089:SF1">
    <property type="entry name" value="BIFUNCTIONAL 3-DEHYDROQUINATE DEHYDRATASE_SHIKIMATE DEHYDROGENASE, CHLOROPLASTIC"/>
    <property type="match status" value="1"/>
</dbReference>
<feature type="binding site" evidence="1">
    <location>
        <position position="68"/>
    </location>
    <ligand>
        <name>shikimate</name>
        <dbReference type="ChEBI" id="CHEBI:36208"/>
    </ligand>
</feature>
<feature type="binding site" evidence="1">
    <location>
        <position position="230"/>
    </location>
    <ligand>
        <name>NADP(+)</name>
        <dbReference type="ChEBI" id="CHEBI:58349"/>
    </ligand>
</feature>
<comment type="caution">
    <text evidence="1">Lacks conserved residue(s) required for the propagation of feature annotation.</text>
</comment>
<feature type="binding site" evidence="1">
    <location>
        <begin position="22"/>
        <end position="24"/>
    </location>
    <ligand>
        <name>shikimate</name>
        <dbReference type="ChEBI" id="CHEBI:36208"/>
    </ligand>
</feature>
<dbReference type="InterPro" id="IPR013708">
    <property type="entry name" value="Shikimate_DH-bd_N"/>
</dbReference>
<dbReference type="GO" id="GO:0009073">
    <property type="term" value="P:aromatic amino acid family biosynthetic process"/>
    <property type="evidence" value="ECO:0007669"/>
    <property type="project" value="UniProtKB-KW"/>
</dbReference>
<dbReference type="SUPFAM" id="SSF51735">
    <property type="entry name" value="NAD(P)-binding Rossmann-fold domains"/>
    <property type="match status" value="1"/>
</dbReference>
<evidence type="ECO:0000256" key="1">
    <source>
        <dbReference type="HAMAP-Rule" id="MF_00222"/>
    </source>
</evidence>
<evidence type="ECO:0000313" key="3">
    <source>
        <dbReference type="EMBL" id="HGM07459.1"/>
    </source>
</evidence>
<dbReference type="GO" id="GO:0004764">
    <property type="term" value="F:shikimate 3-dehydrogenase (NADP+) activity"/>
    <property type="evidence" value="ECO:0007669"/>
    <property type="project" value="UniProtKB-UniRule"/>
</dbReference>
<dbReference type="InterPro" id="IPR022893">
    <property type="entry name" value="Shikimate_DH_fam"/>
</dbReference>
<reference evidence="3" key="1">
    <citation type="journal article" date="2020" name="mSystems">
        <title>Genome- and Community-Level Interaction Insights into Carbon Utilization and Element Cycling Functions of Hydrothermarchaeota in Hydrothermal Sediment.</title>
        <authorList>
            <person name="Zhou Z."/>
            <person name="Liu Y."/>
            <person name="Xu W."/>
            <person name="Pan J."/>
            <person name="Luo Z.H."/>
            <person name="Li M."/>
        </authorList>
    </citation>
    <scope>NUCLEOTIDE SEQUENCE [LARGE SCALE GENOMIC DNA]</scope>
    <source>
        <strain evidence="3">SpSt-658</strain>
    </source>
</reference>
<keyword evidence="1" id="KW-0521">NADP</keyword>
<organism evidence="3">
    <name type="scientific">Ignisphaera aggregans</name>
    <dbReference type="NCBI Taxonomy" id="334771"/>
    <lineage>
        <taxon>Archaea</taxon>
        <taxon>Thermoproteota</taxon>
        <taxon>Thermoprotei</taxon>
        <taxon>Desulfurococcales</taxon>
        <taxon>Desulfurococcaceae</taxon>
        <taxon>Ignisphaera</taxon>
    </lineage>
</organism>